<feature type="region of interest" description="Disordered" evidence="2">
    <location>
        <begin position="458"/>
        <end position="480"/>
    </location>
</feature>
<feature type="compositionally biased region" description="Low complexity" evidence="2">
    <location>
        <begin position="376"/>
        <end position="387"/>
    </location>
</feature>
<protein>
    <submittedName>
        <fullName evidence="3">Uncharacterized protein</fullName>
    </submittedName>
</protein>
<feature type="coiled-coil region" evidence="1">
    <location>
        <begin position="35"/>
        <end position="69"/>
    </location>
</feature>
<keyword evidence="1" id="KW-0175">Coiled coil</keyword>
<evidence type="ECO:0000313" key="4">
    <source>
        <dbReference type="Proteomes" id="UP000054549"/>
    </source>
</evidence>
<feature type="compositionally biased region" description="Polar residues" evidence="2">
    <location>
        <begin position="679"/>
        <end position="704"/>
    </location>
</feature>
<feature type="compositionally biased region" description="Acidic residues" evidence="2">
    <location>
        <begin position="755"/>
        <end position="779"/>
    </location>
</feature>
<feature type="compositionally biased region" description="Low complexity" evidence="2">
    <location>
        <begin position="313"/>
        <end position="323"/>
    </location>
</feature>
<dbReference type="Proteomes" id="UP000054549">
    <property type="component" value="Unassembled WGS sequence"/>
</dbReference>
<dbReference type="STRING" id="946122.A0A0C2X3L0"/>
<sequence length="815" mass="87721">MTDSPHIDSPSLQQVRETRTSPSNSLPSPVAQSSNAQLASLLAAALNDVETLRRELVATKKRAEDAERRCHAFSSVSDPKSTQADTARIIQDFDQRALEAEAARDDSDSRRRALIDTWHQLDRYLQMVEVRAADARAGFQKIVTDGGGGQLVLNSIPTFYSTVGSMAPPPNHSRALYSSSGRSHGHRSSQSQSGFPPLPLPPHPTPNGNGRRPRDESLDRSGYSDTVPGQPPHKKLKSYGGDDRRGRDERTAYSENNLAYMHRRHQPLPPQTIDSRDRIYVERRVPQPRMIVPPGGEATDYANHRGRSHSRSSSRSSRSSLSLDEMLLLATGEGANGAGGPAEAVSQQRASHRRRHHPREDHTNHRYPPSNEPSIQLQHHSQSQQQQRTPDDSSPTQTQPFVPQNYRTRAPHTSASVQPVAENHVNAGVPAAHHVQTIQTHVFAPVVTGAPIKKVKGGSVSNLTTSGTGPGEAPPATPQHIYPPTNAQGQRICRQCGMAGRYKEGKCVEKWGPGPMGPGTVCDRCRKKMKRVERRGNLEAANSLNNVNALQQPQQTQPIPPRNVLQQTQSGTIHRTDTLINTTTQQQQQSYSHSDRARDRDRDRDNRDRDESDARTALVAAVSGSGTGGGSNHHHSNTSSHRATTSAAVAALPSATHSTTRQSHLPSPPPAIASINDELPTSNVGRGVTTRGQHSQHSRPQSRNSRNERSAPAPAPVASTVAGAPVTTAVPSVLTTSKCSPLASARDGSRGASEGDPDADADADADAEAEGEVETEIEGAAESGDQDGTSQVEGEISLEGGLDEEDDEILAAAGV</sequence>
<keyword evidence="4" id="KW-1185">Reference proteome</keyword>
<dbReference type="AlphaFoldDB" id="A0A0C2X3L0"/>
<proteinExistence type="predicted"/>
<accession>A0A0C2X3L0</accession>
<feature type="compositionally biased region" description="Polar residues" evidence="2">
    <location>
        <begin position="392"/>
        <end position="416"/>
    </location>
</feature>
<feature type="region of interest" description="Disordered" evidence="2">
    <location>
        <begin position="1"/>
        <end position="32"/>
    </location>
</feature>
<feature type="compositionally biased region" description="Pro residues" evidence="2">
    <location>
        <begin position="196"/>
        <end position="205"/>
    </location>
</feature>
<dbReference type="EMBL" id="KN818260">
    <property type="protein sequence ID" value="KIL63313.1"/>
    <property type="molecule type" value="Genomic_DNA"/>
</dbReference>
<evidence type="ECO:0000313" key="3">
    <source>
        <dbReference type="EMBL" id="KIL63313.1"/>
    </source>
</evidence>
<evidence type="ECO:0000256" key="2">
    <source>
        <dbReference type="SAM" id="MobiDB-lite"/>
    </source>
</evidence>
<feature type="compositionally biased region" description="Polar residues" evidence="2">
    <location>
        <begin position="564"/>
        <end position="581"/>
    </location>
</feature>
<feature type="compositionally biased region" description="Low complexity" evidence="2">
    <location>
        <begin position="710"/>
        <end position="723"/>
    </location>
</feature>
<feature type="compositionally biased region" description="Basic and acidic residues" evidence="2">
    <location>
        <begin position="274"/>
        <end position="285"/>
    </location>
</feature>
<dbReference type="OrthoDB" id="2162994at2759"/>
<feature type="compositionally biased region" description="Basic and acidic residues" evidence="2">
    <location>
        <begin position="593"/>
        <end position="614"/>
    </location>
</feature>
<feature type="compositionally biased region" description="Polar residues" evidence="2">
    <location>
        <begin position="10"/>
        <end position="27"/>
    </location>
</feature>
<gene>
    <name evidence="3" type="ORF">M378DRAFT_12212</name>
</gene>
<feature type="compositionally biased region" description="Low complexity" evidence="2">
    <location>
        <begin position="178"/>
        <end position="193"/>
    </location>
</feature>
<feature type="compositionally biased region" description="Low complexity" evidence="2">
    <location>
        <begin position="637"/>
        <end position="658"/>
    </location>
</feature>
<feature type="compositionally biased region" description="Basic and acidic residues" evidence="2">
    <location>
        <begin position="240"/>
        <end position="252"/>
    </location>
</feature>
<feature type="region of interest" description="Disordered" evidence="2">
    <location>
        <begin position="542"/>
        <end position="723"/>
    </location>
</feature>
<feature type="region of interest" description="Disordered" evidence="2">
    <location>
        <begin position="737"/>
        <end position="815"/>
    </location>
</feature>
<name>A0A0C2X3L0_AMAMK</name>
<dbReference type="InParanoid" id="A0A0C2X3L0"/>
<reference evidence="3 4" key="1">
    <citation type="submission" date="2014-04" db="EMBL/GenBank/DDBJ databases">
        <title>Evolutionary Origins and Diversification of the Mycorrhizal Mutualists.</title>
        <authorList>
            <consortium name="DOE Joint Genome Institute"/>
            <consortium name="Mycorrhizal Genomics Consortium"/>
            <person name="Kohler A."/>
            <person name="Kuo A."/>
            <person name="Nagy L.G."/>
            <person name="Floudas D."/>
            <person name="Copeland A."/>
            <person name="Barry K.W."/>
            <person name="Cichocki N."/>
            <person name="Veneault-Fourrey C."/>
            <person name="LaButti K."/>
            <person name="Lindquist E.A."/>
            <person name="Lipzen A."/>
            <person name="Lundell T."/>
            <person name="Morin E."/>
            <person name="Murat C."/>
            <person name="Riley R."/>
            <person name="Ohm R."/>
            <person name="Sun H."/>
            <person name="Tunlid A."/>
            <person name="Henrissat B."/>
            <person name="Grigoriev I.V."/>
            <person name="Hibbett D.S."/>
            <person name="Martin F."/>
        </authorList>
    </citation>
    <scope>NUCLEOTIDE SEQUENCE [LARGE SCALE GENOMIC DNA]</scope>
    <source>
        <strain evidence="3 4">Koide BX008</strain>
    </source>
</reference>
<organism evidence="3 4">
    <name type="scientific">Amanita muscaria (strain Koide BX008)</name>
    <dbReference type="NCBI Taxonomy" id="946122"/>
    <lineage>
        <taxon>Eukaryota</taxon>
        <taxon>Fungi</taxon>
        <taxon>Dikarya</taxon>
        <taxon>Basidiomycota</taxon>
        <taxon>Agaricomycotina</taxon>
        <taxon>Agaricomycetes</taxon>
        <taxon>Agaricomycetidae</taxon>
        <taxon>Agaricales</taxon>
        <taxon>Pluteineae</taxon>
        <taxon>Amanitaceae</taxon>
        <taxon>Amanita</taxon>
    </lineage>
</organism>
<evidence type="ECO:0000256" key="1">
    <source>
        <dbReference type="SAM" id="Coils"/>
    </source>
</evidence>
<dbReference type="HOGENOM" id="CLU_024209_0_0_1"/>
<feature type="compositionally biased region" description="Low complexity" evidence="2">
    <location>
        <begin position="615"/>
        <end position="624"/>
    </location>
</feature>
<feature type="region of interest" description="Disordered" evidence="2">
    <location>
        <begin position="165"/>
        <end position="416"/>
    </location>
</feature>